<dbReference type="SUPFAM" id="SSF63411">
    <property type="entry name" value="LuxS/MPP-like metallohydrolase"/>
    <property type="match status" value="1"/>
</dbReference>
<dbReference type="AlphaFoldDB" id="A0A382XMU9"/>
<gene>
    <name evidence="3" type="ORF">METZ01_LOCUS424482</name>
</gene>
<dbReference type="PROSITE" id="PS00143">
    <property type="entry name" value="INSULINASE"/>
    <property type="match status" value="1"/>
</dbReference>
<reference evidence="3" key="1">
    <citation type="submission" date="2018-05" db="EMBL/GenBank/DDBJ databases">
        <authorList>
            <person name="Lanie J.A."/>
            <person name="Ng W.-L."/>
            <person name="Kazmierczak K.M."/>
            <person name="Andrzejewski T.M."/>
            <person name="Davidsen T.M."/>
            <person name="Wayne K.J."/>
            <person name="Tettelin H."/>
            <person name="Glass J.I."/>
            <person name="Rusch D."/>
            <person name="Podicherti R."/>
            <person name="Tsui H.-C.T."/>
            <person name="Winkler M.E."/>
        </authorList>
    </citation>
    <scope>NUCLEOTIDE SEQUENCE</scope>
</reference>
<evidence type="ECO:0000256" key="1">
    <source>
        <dbReference type="ARBA" id="ARBA00007261"/>
    </source>
</evidence>
<dbReference type="Gene3D" id="3.30.830.10">
    <property type="entry name" value="Metalloenzyme, LuxS/M16 peptidase-like"/>
    <property type="match status" value="1"/>
</dbReference>
<dbReference type="PANTHER" id="PTHR11851:SF49">
    <property type="entry name" value="MITOCHONDRIAL-PROCESSING PEPTIDASE SUBUNIT ALPHA"/>
    <property type="match status" value="1"/>
</dbReference>
<name>A0A382XMU9_9ZZZZ</name>
<dbReference type="GO" id="GO:0004222">
    <property type="term" value="F:metalloendopeptidase activity"/>
    <property type="evidence" value="ECO:0007669"/>
    <property type="project" value="InterPro"/>
</dbReference>
<accession>A0A382XMU9</accession>
<evidence type="ECO:0000313" key="3">
    <source>
        <dbReference type="EMBL" id="SVD71628.1"/>
    </source>
</evidence>
<dbReference type="InterPro" id="IPR011765">
    <property type="entry name" value="Pept_M16_N"/>
</dbReference>
<proteinExistence type="inferred from homology"/>
<dbReference type="InterPro" id="IPR011249">
    <property type="entry name" value="Metalloenz_LuxS/M16"/>
</dbReference>
<dbReference type="EMBL" id="UINC01168547">
    <property type="protein sequence ID" value="SVD71628.1"/>
    <property type="molecule type" value="Genomic_DNA"/>
</dbReference>
<dbReference type="GO" id="GO:0006508">
    <property type="term" value="P:proteolysis"/>
    <property type="evidence" value="ECO:0007669"/>
    <property type="project" value="InterPro"/>
</dbReference>
<protein>
    <recommendedName>
        <fullName evidence="2">Peptidase M16 N-terminal domain-containing protein</fullName>
    </recommendedName>
</protein>
<evidence type="ECO:0000259" key="2">
    <source>
        <dbReference type="Pfam" id="PF00675"/>
    </source>
</evidence>
<comment type="similarity">
    <text evidence="1">Belongs to the peptidase M16 family.</text>
</comment>
<feature type="domain" description="Peptidase M16 N-terminal" evidence="2">
    <location>
        <begin position="14"/>
        <end position="80"/>
    </location>
</feature>
<dbReference type="InterPro" id="IPR001431">
    <property type="entry name" value="Pept_M16_Zn_BS"/>
</dbReference>
<dbReference type="PANTHER" id="PTHR11851">
    <property type="entry name" value="METALLOPROTEASE"/>
    <property type="match status" value="1"/>
</dbReference>
<sequence length="86" mass="9401">MIERQVFDNGLCLLTESMPAVRSVSLGAWLTRGSRHEDPAHSGIAHFVEHMLFKGTTSRTAEGIAQELDSIGGHLDAFTAKVCARY</sequence>
<organism evidence="3">
    <name type="scientific">marine metagenome</name>
    <dbReference type="NCBI Taxonomy" id="408172"/>
    <lineage>
        <taxon>unclassified sequences</taxon>
        <taxon>metagenomes</taxon>
        <taxon>ecological metagenomes</taxon>
    </lineage>
</organism>
<dbReference type="Pfam" id="PF00675">
    <property type="entry name" value="Peptidase_M16"/>
    <property type="match status" value="1"/>
</dbReference>
<dbReference type="InterPro" id="IPR050361">
    <property type="entry name" value="MPP/UQCRC_Complex"/>
</dbReference>
<dbReference type="GO" id="GO:0046872">
    <property type="term" value="F:metal ion binding"/>
    <property type="evidence" value="ECO:0007669"/>
    <property type="project" value="InterPro"/>
</dbReference>